<dbReference type="GO" id="GO:0005739">
    <property type="term" value="C:mitochondrion"/>
    <property type="evidence" value="ECO:0007669"/>
    <property type="project" value="UniProtKB-SubCell"/>
</dbReference>
<evidence type="ECO:0000256" key="4">
    <source>
        <dbReference type="ARBA" id="ARBA00022448"/>
    </source>
</evidence>
<proteinExistence type="inferred from homology"/>
<name>A0AAN6GN71_9BASI</name>
<reference evidence="18" key="1">
    <citation type="journal article" date="2023" name="PhytoFront">
        <title>Draft Genome Resources of Seven Strains of Tilletia horrida, Causal Agent of Kernel Smut of Rice.</title>
        <authorList>
            <person name="Khanal S."/>
            <person name="Antony Babu S."/>
            <person name="Zhou X.G."/>
        </authorList>
    </citation>
    <scope>NUCLEOTIDE SEQUENCE</scope>
    <source>
        <strain evidence="18">TX6</strain>
    </source>
</reference>
<evidence type="ECO:0000259" key="15">
    <source>
        <dbReference type="Pfam" id="PF00329"/>
    </source>
</evidence>
<feature type="domain" description="Glycerol-3-phosphate dehydrogenase NAD-dependent C-terminal" evidence="17">
    <location>
        <begin position="488"/>
        <end position="632"/>
    </location>
</feature>
<dbReference type="Proteomes" id="UP001176517">
    <property type="component" value="Unassembled WGS sequence"/>
</dbReference>
<dbReference type="InterPro" id="IPR001268">
    <property type="entry name" value="NADH_UbQ_OxRdtase_30kDa_su"/>
</dbReference>
<dbReference type="InterPro" id="IPR013328">
    <property type="entry name" value="6PGD_dom2"/>
</dbReference>
<dbReference type="GO" id="GO:0008137">
    <property type="term" value="F:NADH dehydrogenase (ubiquinone) activity"/>
    <property type="evidence" value="ECO:0007669"/>
    <property type="project" value="UniProtKB-EC"/>
</dbReference>
<comment type="caution">
    <text evidence="18">The sequence shown here is derived from an EMBL/GenBank/DDBJ whole genome shotgun (WGS) entry which is preliminary data.</text>
</comment>
<dbReference type="Pfam" id="PF01210">
    <property type="entry name" value="NAD_Gly3P_dh_N"/>
    <property type="match status" value="1"/>
</dbReference>
<dbReference type="SUPFAM" id="SSF51735">
    <property type="entry name" value="NAD(P)-binding Rossmann-fold domains"/>
    <property type="match status" value="1"/>
</dbReference>
<protein>
    <recommendedName>
        <fullName evidence="13">Glycerol-3-phosphate dehydrogenase [NAD(+)]</fullName>
        <ecNumber evidence="13">1.1.1.8</ecNumber>
    </recommendedName>
</protein>
<dbReference type="InterPro" id="IPR017751">
    <property type="entry name" value="G3P_DH_NAD-dep_euk"/>
</dbReference>
<evidence type="ECO:0000256" key="11">
    <source>
        <dbReference type="RuleBase" id="RU000437"/>
    </source>
</evidence>
<dbReference type="InterPro" id="IPR037232">
    <property type="entry name" value="NADH_quin_OxRdtase_su_C/D-like"/>
</dbReference>
<keyword evidence="4 12" id="KW-0813">Transport</keyword>
<dbReference type="FunFam" id="3.30.460.80:FF:000002">
    <property type="entry name" value="NADH dehydrogenase iron-sulfur protein 3, mitochondrial"/>
    <property type="match status" value="1"/>
</dbReference>
<dbReference type="AlphaFoldDB" id="A0AAN6GN71"/>
<organism evidence="18 19">
    <name type="scientific">Tilletia horrida</name>
    <dbReference type="NCBI Taxonomy" id="155126"/>
    <lineage>
        <taxon>Eukaryota</taxon>
        <taxon>Fungi</taxon>
        <taxon>Dikarya</taxon>
        <taxon>Basidiomycota</taxon>
        <taxon>Ustilaginomycotina</taxon>
        <taxon>Exobasidiomycetes</taxon>
        <taxon>Tilletiales</taxon>
        <taxon>Tilletiaceae</taxon>
        <taxon>Tilletia</taxon>
    </lineage>
</organism>
<dbReference type="InterPro" id="IPR036291">
    <property type="entry name" value="NAD(P)-bd_dom_sf"/>
</dbReference>
<comment type="similarity">
    <text evidence="2 12">Belongs to the complex I 30 kDa subunit family.</text>
</comment>
<evidence type="ECO:0000256" key="9">
    <source>
        <dbReference type="ARBA" id="ARBA00048683"/>
    </source>
</evidence>
<dbReference type="InterPro" id="IPR010218">
    <property type="entry name" value="NADH_DH_suC"/>
</dbReference>
<dbReference type="NCBIfam" id="TIGR03376">
    <property type="entry name" value="glycerol3P_DH"/>
    <property type="match status" value="1"/>
</dbReference>
<evidence type="ECO:0000256" key="10">
    <source>
        <dbReference type="ARBA" id="ARBA00049551"/>
    </source>
</evidence>
<dbReference type="NCBIfam" id="NF004733">
    <property type="entry name" value="PRK06074.1-5"/>
    <property type="match status" value="1"/>
</dbReference>
<dbReference type="InterPro" id="IPR020396">
    <property type="entry name" value="NADH_UbQ_OxRdtase_CS"/>
</dbReference>
<keyword evidence="6 11" id="KW-0560">Oxidoreductase</keyword>
<dbReference type="FunFam" id="3.40.50.720:FF:000365">
    <property type="entry name" value="Glycerol-3-phosphate dehydrogenase [NAD(+)]"/>
    <property type="match status" value="1"/>
</dbReference>
<dbReference type="GO" id="GO:0005829">
    <property type="term" value="C:cytosol"/>
    <property type="evidence" value="ECO:0007669"/>
    <property type="project" value="TreeGrafter"/>
</dbReference>
<dbReference type="PROSITE" id="PS00542">
    <property type="entry name" value="COMPLEX1_30K"/>
    <property type="match status" value="1"/>
</dbReference>
<dbReference type="Pfam" id="PF07479">
    <property type="entry name" value="NAD_Gly3P_dh_C"/>
    <property type="match status" value="1"/>
</dbReference>
<dbReference type="GO" id="GO:0005634">
    <property type="term" value="C:nucleus"/>
    <property type="evidence" value="ECO:0007669"/>
    <property type="project" value="TreeGrafter"/>
</dbReference>
<evidence type="ECO:0000256" key="5">
    <source>
        <dbReference type="ARBA" id="ARBA00022967"/>
    </source>
</evidence>
<evidence type="ECO:0000256" key="12">
    <source>
        <dbReference type="RuleBase" id="RU003456"/>
    </source>
</evidence>
<sequence length="637" mass="69771">MTAPSLLRLPGVSASIVRRVSTGVNAAHAAAATAISSRTIIASKSQQQRSIASSASRSFPGPTQGDRVNEHSPYAESAGVNPADATASIQGPLNDYGSYITSCLPKYIQQFSVYKDELTLYIHPSAVIPVLTFLRDHSQCQFKALMDVSGVDFPTRSQRFEVVYHLLSVKYNARLRVKTYADEMTPVPSATAVFNSANWYEREVWDMFGVFFLGHPDLRRILTDYGFEGHPLRKDFPLTGYTEVRYDEEKKRVVTEPLQLSQAFRSFDNAPSRLSSISAVRGTSLARLSTMPQKHKVAIMGSGNWGSAIARIAGINVRRHASEFEEEVRMYVYQEKLDDGRYITDAINQTHENAKYLPGVKLPDNVIAIPSATEAAAGADLLVFVIPHQFIPSVCRELKGKIKPGAHAISMIKGVEVKDGDIRIFADVIEDILGCKCSALSGANIANEVARDLFSETTIGYREGDLAAAETFQKVFDTPNFKVGLIEDVAGVSLAGALKNVVAIAAGFTDGLGWGDNAKAAVMRIGLLEMKHFSEEFFEGVKPETFTETSAGIADLITTCFGGRNRKCAEAFVKTGKSFDQLEKELLNGQKLQGIATAKEIHEFLKARNKVDDYPLFKAIYKIAYEGLPTHALASKL</sequence>
<evidence type="ECO:0000259" key="16">
    <source>
        <dbReference type="Pfam" id="PF01210"/>
    </source>
</evidence>
<comment type="subcellular location">
    <subcellularLocation>
        <location evidence="1">Mitochondrion</location>
    </subcellularLocation>
</comment>
<dbReference type="InterPro" id="IPR008927">
    <property type="entry name" value="6-PGluconate_DH-like_C_sf"/>
</dbReference>
<evidence type="ECO:0000256" key="1">
    <source>
        <dbReference type="ARBA" id="ARBA00004173"/>
    </source>
</evidence>
<evidence type="ECO:0000256" key="2">
    <source>
        <dbReference type="ARBA" id="ARBA00007569"/>
    </source>
</evidence>
<dbReference type="Pfam" id="PF00329">
    <property type="entry name" value="Complex1_30kDa"/>
    <property type="match status" value="1"/>
</dbReference>
<evidence type="ECO:0000256" key="14">
    <source>
        <dbReference type="SAM" id="MobiDB-lite"/>
    </source>
</evidence>
<dbReference type="PRINTS" id="PR00077">
    <property type="entry name" value="GPDHDRGNASE"/>
</dbReference>
<comment type="similarity">
    <text evidence="3 11">Belongs to the NAD-dependent glycerol-3-phosphate dehydrogenase family.</text>
</comment>
<evidence type="ECO:0000256" key="8">
    <source>
        <dbReference type="ARBA" id="ARBA00023075"/>
    </source>
</evidence>
<dbReference type="InterPro" id="IPR006109">
    <property type="entry name" value="G3P_DH_NAD-dep_C"/>
</dbReference>
<dbReference type="FunFam" id="1.10.1040.10:FF:000004">
    <property type="entry name" value="Glycerol-3-phosphate dehydrogenase [NAD(+)]"/>
    <property type="match status" value="1"/>
</dbReference>
<dbReference type="SUPFAM" id="SSF143243">
    <property type="entry name" value="Nqo5-like"/>
    <property type="match status" value="1"/>
</dbReference>
<dbReference type="InterPro" id="IPR011128">
    <property type="entry name" value="G3P_DH_NAD-dep_N"/>
</dbReference>
<dbReference type="GO" id="GO:0046168">
    <property type="term" value="P:glycerol-3-phosphate catabolic process"/>
    <property type="evidence" value="ECO:0007669"/>
    <property type="project" value="UniProtKB-UniRule"/>
</dbReference>
<dbReference type="GO" id="GO:0016020">
    <property type="term" value="C:membrane"/>
    <property type="evidence" value="ECO:0007669"/>
    <property type="project" value="UniProtKB-ARBA"/>
</dbReference>
<dbReference type="InterPro" id="IPR006168">
    <property type="entry name" value="G3P_DH_NAD-dep"/>
</dbReference>
<keyword evidence="5 12" id="KW-1278">Translocase</keyword>
<dbReference type="Gene3D" id="1.10.1040.10">
    <property type="entry name" value="N-(1-d-carboxylethyl)-l-norvaline Dehydrogenase, domain 2"/>
    <property type="match status" value="1"/>
</dbReference>
<feature type="region of interest" description="Disordered" evidence="14">
    <location>
        <begin position="51"/>
        <end position="80"/>
    </location>
</feature>
<evidence type="ECO:0000256" key="3">
    <source>
        <dbReference type="ARBA" id="ARBA00011009"/>
    </source>
</evidence>
<dbReference type="PANTHER" id="PTHR11728:SF8">
    <property type="entry name" value="GLYCEROL-3-PHOSPHATE DEHYDROGENASE [NAD(+)]-RELATED"/>
    <property type="match status" value="1"/>
</dbReference>
<dbReference type="GO" id="GO:0016651">
    <property type="term" value="F:oxidoreductase activity, acting on NAD(P)H"/>
    <property type="evidence" value="ECO:0007669"/>
    <property type="project" value="InterPro"/>
</dbReference>
<dbReference type="GO" id="GO:0005975">
    <property type="term" value="P:carbohydrate metabolic process"/>
    <property type="evidence" value="ECO:0007669"/>
    <property type="project" value="InterPro"/>
</dbReference>
<dbReference type="Gene3D" id="3.30.460.80">
    <property type="entry name" value="NADH:ubiquinone oxidoreductase, 30kDa subunit"/>
    <property type="match status" value="1"/>
</dbReference>
<dbReference type="Gene3D" id="3.40.50.720">
    <property type="entry name" value="NAD(P)-binding Rossmann-like Domain"/>
    <property type="match status" value="1"/>
</dbReference>
<evidence type="ECO:0000256" key="6">
    <source>
        <dbReference type="ARBA" id="ARBA00023002"/>
    </source>
</evidence>
<keyword evidence="19" id="KW-1185">Reference proteome</keyword>
<dbReference type="GO" id="GO:0141152">
    <property type="term" value="F:glycerol-3-phosphate dehydrogenase (NAD+) activity"/>
    <property type="evidence" value="ECO:0007669"/>
    <property type="project" value="UniProtKB-UniRule"/>
</dbReference>
<keyword evidence="8" id="KW-0830">Ubiquinone</keyword>
<dbReference type="PROSITE" id="PS00957">
    <property type="entry name" value="NAD_G3PDH"/>
    <property type="match status" value="1"/>
</dbReference>
<evidence type="ECO:0000259" key="17">
    <source>
        <dbReference type="Pfam" id="PF07479"/>
    </source>
</evidence>
<feature type="domain" description="NADH:ubiquinone oxidoreductase 30kDa subunit" evidence="15">
    <location>
        <begin position="121"/>
        <end position="241"/>
    </location>
</feature>
<comment type="catalytic activity">
    <reaction evidence="9 13">
        <text>sn-glycerol 3-phosphate + NAD(+) = dihydroxyacetone phosphate + NADH + H(+)</text>
        <dbReference type="Rhea" id="RHEA:11092"/>
        <dbReference type="ChEBI" id="CHEBI:15378"/>
        <dbReference type="ChEBI" id="CHEBI:57540"/>
        <dbReference type="ChEBI" id="CHEBI:57597"/>
        <dbReference type="ChEBI" id="CHEBI:57642"/>
        <dbReference type="ChEBI" id="CHEBI:57945"/>
        <dbReference type="EC" id="1.1.1.8"/>
    </reaction>
</comment>
<dbReference type="EMBL" id="JAPDMZ010000226">
    <property type="protein sequence ID" value="KAK0545545.1"/>
    <property type="molecule type" value="Genomic_DNA"/>
</dbReference>
<evidence type="ECO:0000256" key="7">
    <source>
        <dbReference type="ARBA" id="ARBA00023027"/>
    </source>
</evidence>
<keyword evidence="7 11" id="KW-0520">NAD</keyword>
<gene>
    <name evidence="18" type="primary">GPD1</name>
    <name evidence="18" type="ORF">OC846_005624</name>
</gene>
<comment type="catalytic activity">
    <reaction evidence="10">
        <text>a ubiquinone + NADH + 5 H(+)(in) = a ubiquinol + NAD(+) + 4 H(+)(out)</text>
        <dbReference type="Rhea" id="RHEA:29091"/>
        <dbReference type="Rhea" id="RHEA-COMP:9565"/>
        <dbReference type="Rhea" id="RHEA-COMP:9566"/>
        <dbReference type="ChEBI" id="CHEBI:15378"/>
        <dbReference type="ChEBI" id="CHEBI:16389"/>
        <dbReference type="ChEBI" id="CHEBI:17976"/>
        <dbReference type="ChEBI" id="CHEBI:57540"/>
        <dbReference type="ChEBI" id="CHEBI:57945"/>
        <dbReference type="EC" id="7.1.1.2"/>
    </reaction>
</comment>
<feature type="domain" description="Glycerol-3-phosphate dehydrogenase NAD-dependent N-terminal" evidence="16">
    <location>
        <begin position="296"/>
        <end position="463"/>
    </location>
</feature>
<evidence type="ECO:0000313" key="18">
    <source>
        <dbReference type="EMBL" id="KAK0545545.1"/>
    </source>
</evidence>
<dbReference type="GO" id="GO:0051287">
    <property type="term" value="F:NAD binding"/>
    <property type="evidence" value="ECO:0007669"/>
    <property type="project" value="UniProtKB-UniRule"/>
</dbReference>
<evidence type="ECO:0000313" key="19">
    <source>
        <dbReference type="Proteomes" id="UP001176517"/>
    </source>
</evidence>
<evidence type="ECO:0000256" key="13">
    <source>
        <dbReference type="RuleBase" id="RU361243"/>
    </source>
</evidence>
<dbReference type="EC" id="1.1.1.8" evidence="13"/>
<dbReference type="HAMAP" id="MF_01357">
    <property type="entry name" value="NDH1_NuoC"/>
    <property type="match status" value="1"/>
</dbReference>
<accession>A0AAN6GN71</accession>
<dbReference type="PANTHER" id="PTHR11728">
    <property type="entry name" value="GLYCEROL-3-PHOSPHATE DEHYDROGENASE"/>
    <property type="match status" value="1"/>
</dbReference>
<dbReference type="NCBIfam" id="TIGR01961">
    <property type="entry name" value="NuoC_fam"/>
    <property type="match status" value="1"/>
</dbReference>
<dbReference type="GO" id="GO:0042803">
    <property type="term" value="F:protein homodimerization activity"/>
    <property type="evidence" value="ECO:0007669"/>
    <property type="project" value="InterPro"/>
</dbReference>
<dbReference type="SUPFAM" id="SSF48179">
    <property type="entry name" value="6-phosphogluconate dehydrogenase C-terminal domain-like"/>
    <property type="match status" value="1"/>
</dbReference>